<dbReference type="Gramene" id="TVT99578">
    <property type="protein sequence ID" value="TVT99578"/>
    <property type="gene ID" value="EJB05_55006"/>
</dbReference>
<comment type="caution">
    <text evidence="7">The sequence shown here is derived from an EMBL/GenBank/DDBJ whole genome shotgun (WGS) entry which is preliminary data.</text>
</comment>
<dbReference type="EMBL" id="RWGY01000696">
    <property type="protein sequence ID" value="TVT99578.1"/>
    <property type="molecule type" value="Genomic_DNA"/>
</dbReference>
<keyword evidence="8" id="KW-1185">Reference proteome</keyword>
<comment type="subcellular location">
    <subcellularLocation>
        <location evidence="1">Membrane</location>
        <topology evidence="1">Multi-pass membrane protein</topology>
    </subcellularLocation>
</comment>
<evidence type="ECO:0000256" key="5">
    <source>
        <dbReference type="ARBA" id="ARBA00023136"/>
    </source>
</evidence>
<evidence type="ECO:0000256" key="4">
    <source>
        <dbReference type="ARBA" id="ARBA00022989"/>
    </source>
</evidence>
<reference evidence="7 8" key="1">
    <citation type="journal article" date="2019" name="Sci. Rep.">
        <title>A high-quality genome of Eragrostis curvula grass provides insights into Poaceae evolution and supports new strategies to enhance forage quality.</title>
        <authorList>
            <person name="Carballo J."/>
            <person name="Santos B.A.C.M."/>
            <person name="Zappacosta D."/>
            <person name="Garbus I."/>
            <person name="Selva J.P."/>
            <person name="Gallo C.A."/>
            <person name="Diaz A."/>
            <person name="Albertini E."/>
            <person name="Caccamo M."/>
            <person name="Echenique V."/>
        </authorList>
    </citation>
    <scope>NUCLEOTIDE SEQUENCE [LARGE SCALE GENOMIC DNA]</scope>
    <source>
        <strain evidence="8">cv. Victoria</strain>
        <tissue evidence="7">Leaf</tissue>
    </source>
</reference>
<keyword evidence="5 6" id="KW-0472">Membrane</keyword>
<evidence type="ECO:0000313" key="7">
    <source>
        <dbReference type="EMBL" id="TVT99578.1"/>
    </source>
</evidence>
<dbReference type="PANTHER" id="PTHR23504:SF28">
    <property type="entry name" value="OS12G0133000 PROTEIN"/>
    <property type="match status" value="1"/>
</dbReference>
<dbReference type="PANTHER" id="PTHR23504">
    <property type="entry name" value="MAJOR FACILITATOR SUPERFAMILY DOMAIN-CONTAINING PROTEIN 10"/>
    <property type="match status" value="1"/>
</dbReference>
<name>A0A5J9SKQ4_9POAL</name>
<gene>
    <name evidence="7" type="ORF">EJB05_55006</name>
</gene>
<evidence type="ECO:0000256" key="6">
    <source>
        <dbReference type="SAM" id="Phobius"/>
    </source>
</evidence>
<organism evidence="7 8">
    <name type="scientific">Eragrostis curvula</name>
    <name type="common">weeping love grass</name>
    <dbReference type="NCBI Taxonomy" id="38414"/>
    <lineage>
        <taxon>Eukaryota</taxon>
        <taxon>Viridiplantae</taxon>
        <taxon>Streptophyta</taxon>
        <taxon>Embryophyta</taxon>
        <taxon>Tracheophyta</taxon>
        <taxon>Spermatophyta</taxon>
        <taxon>Magnoliopsida</taxon>
        <taxon>Liliopsida</taxon>
        <taxon>Poales</taxon>
        <taxon>Poaceae</taxon>
        <taxon>PACMAD clade</taxon>
        <taxon>Chloridoideae</taxon>
        <taxon>Eragrostideae</taxon>
        <taxon>Eragrostidinae</taxon>
        <taxon>Eragrostis</taxon>
    </lineage>
</organism>
<keyword evidence="2" id="KW-0813">Transport</keyword>
<feature type="transmembrane region" description="Helical" evidence="6">
    <location>
        <begin position="203"/>
        <end position="226"/>
    </location>
</feature>
<sequence length="231" mass="25541">MGLGLIVGPALGGYLAQPTEKYPQIFSKDCVFSRFPYFLTLSSYIDIRCLVLIGCTWLPETIHKHKFPENDTKIVEALSPVDGGNWDSPCKKNLLQNRSWMSTMIPYCLFGLHETAYSEAASIPVLATFPFMTYLYGVKLSVALYSVAMLKSALSITAITGICLLQNNAVCQEQRGTANGISTTAMSFSKQLLRLGQGPCDQVVFMMLNLIQFLALISTFEPFLWLPGSPK</sequence>
<keyword evidence="3 6" id="KW-0812">Transmembrane</keyword>
<keyword evidence="4 6" id="KW-1133">Transmembrane helix</keyword>
<dbReference type="OrthoDB" id="10262656at2759"/>
<evidence type="ECO:0000256" key="1">
    <source>
        <dbReference type="ARBA" id="ARBA00004141"/>
    </source>
</evidence>
<proteinExistence type="predicted"/>
<evidence type="ECO:0000256" key="3">
    <source>
        <dbReference type="ARBA" id="ARBA00022692"/>
    </source>
</evidence>
<accession>A0A5J9SKQ4</accession>
<evidence type="ECO:0000256" key="2">
    <source>
        <dbReference type="ARBA" id="ARBA00022448"/>
    </source>
</evidence>
<dbReference type="Proteomes" id="UP000324897">
    <property type="component" value="Unassembled WGS sequence"/>
</dbReference>
<evidence type="ECO:0008006" key="9">
    <source>
        <dbReference type="Google" id="ProtNLM"/>
    </source>
</evidence>
<protein>
    <recommendedName>
        <fullName evidence="9">Major facilitator superfamily (MFS) profile domain-containing protein</fullName>
    </recommendedName>
</protein>
<dbReference type="AlphaFoldDB" id="A0A5J9SKQ4"/>
<dbReference type="GO" id="GO:0016020">
    <property type="term" value="C:membrane"/>
    <property type="evidence" value="ECO:0007669"/>
    <property type="project" value="UniProtKB-SubCell"/>
</dbReference>
<evidence type="ECO:0000313" key="8">
    <source>
        <dbReference type="Proteomes" id="UP000324897"/>
    </source>
</evidence>